<dbReference type="AlphaFoldDB" id="A0AAD2CIM5"/>
<dbReference type="EMBL" id="CAKOGP040000335">
    <property type="protein sequence ID" value="CAJ1934320.1"/>
    <property type="molecule type" value="Genomic_DNA"/>
</dbReference>
<comment type="caution">
    <text evidence="2">The sequence shown here is derived from an EMBL/GenBank/DDBJ whole genome shotgun (WGS) entry which is preliminary data.</text>
</comment>
<feature type="region of interest" description="Disordered" evidence="1">
    <location>
        <begin position="262"/>
        <end position="354"/>
    </location>
</feature>
<evidence type="ECO:0008006" key="4">
    <source>
        <dbReference type="Google" id="ProtNLM"/>
    </source>
</evidence>
<keyword evidence="3" id="KW-1185">Reference proteome</keyword>
<name>A0AAD2CIM5_9STRA</name>
<protein>
    <recommendedName>
        <fullName evidence="4">Nucleolus and neural progenitor protein-like N-terminal domain-containing protein</fullName>
    </recommendedName>
</protein>
<dbReference type="Proteomes" id="UP001295423">
    <property type="component" value="Unassembled WGS sequence"/>
</dbReference>
<dbReference type="PANTHER" id="PTHR34786:SF1">
    <property type="entry name" value="OS09G0504900 PROTEIN"/>
    <property type="match status" value="1"/>
</dbReference>
<reference evidence="2" key="1">
    <citation type="submission" date="2023-08" db="EMBL/GenBank/DDBJ databases">
        <authorList>
            <person name="Audoor S."/>
            <person name="Bilcke G."/>
        </authorList>
    </citation>
    <scope>NUCLEOTIDE SEQUENCE</scope>
</reference>
<feature type="compositionally biased region" description="Basic residues" evidence="1">
    <location>
        <begin position="331"/>
        <end position="343"/>
    </location>
</feature>
<evidence type="ECO:0000256" key="1">
    <source>
        <dbReference type="SAM" id="MobiDB-lite"/>
    </source>
</evidence>
<dbReference type="PANTHER" id="PTHR34786">
    <property type="entry name" value="OS09G0504900 PROTEIN"/>
    <property type="match status" value="1"/>
</dbReference>
<gene>
    <name evidence="2" type="ORF">CYCCA115_LOCUS3697</name>
</gene>
<organism evidence="2 3">
    <name type="scientific">Cylindrotheca closterium</name>
    <dbReference type="NCBI Taxonomy" id="2856"/>
    <lineage>
        <taxon>Eukaryota</taxon>
        <taxon>Sar</taxon>
        <taxon>Stramenopiles</taxon>
        <taxon>Ochrophyta</taxon>
        <taxon>Bacillariophyta</taxon>
        <taxon>Bacillariophyceae</taxon>
        <taxon>Bacillariophycidae</taxon>
        <taxon>Bacillariales</taxon>
        <taxon>Bacillariaceae</taxon>
        <taxon>Cylindrotheca</taxon>
    </lineage>
</organism>
<proteinExistence type="predicted"/>
<accession>A0AAD2CIM5</accession>
<sequence length="354" mass="39786">MSSSSQPVNLLFQALSLDYSVLEALLKKHRNSHGRTLYFRRMKMVLRALEKWQPMSLESDVQDLKGKVQGLQKKKKKKAKDEEWSIYKAKSNETNRSEDLKQSWKEILQTIVEGFPEVISRILHASEALVTEIQRGFFLPFCTVALAALARISCLHKRIGNWAISEIQAIGSQESTNLLEFPPASMQKAVELFLESASDETQRNFESEALLASIGIVSKRSSSSLETNHHEIIQDSENDETAKISRQLELDNENDVGESLVSMSTPSAKATVEKASKPKKNAPSSSEVDQNATILDRLKGGDSTSKGKKKQSQKRKDPSPSVEPSEGDDKKRKKKKKKRKTKTKGKDFFDSLFD</sequence>
<evidence type="ECO:0000313" key="2">
    <source>
        <dbReference type="EMBL" id="CAJ1934320.1"/>
    </source>
</evidence>
<feature type="compositionally biased region" description="Basic and acidic residues" evidence="1">
    <location>
        <begin position="344"/>
        <end position="354"/>
    </location>
</feature>
<evidence type="ECO:0000313" key="3">
    <source>
        <dbReference type="Proteomes" id="UP001295423"/>
    </source>
</evidence>